<reference evidence="2" key="1">
    <citation type="journal article" date="2023" name="Front. Plant Sci.">
        <title>Chromosomal-level genome assembly of Melastoma candidum provides insights into trichome evolution.</title>
        <authorList>
            <person name="Zhong Y."/>
            <person name="Wu W."/>
            <person name="Sun C."/>
            <person name="Zou P."/>
            <person name="Liu Y."/>
            <person name="Dai S."/>
            <person name="Zhou R."/>
        </authorList>
    </citation>
    <scope>NUCLEOTIDE SEQUENCE [LARGE SCALE GENOMIC DNA]</scope>
</reference>
<comment type="caution">
    <text evidence="1">The sequence shown here is derived from an EMBL/GenBank/DDBJ whole genome shotgun (WGS) entry which is preliminary data.</text>
</comment>
<proteinExistence type="predicted"/>
<name>A0ACB9R6X8_9MYRT</name>
<dbReference type="Proteomes" id="UP001057402">
    <property type="component" value="Chromosome 4"/>
</dbReference>
<organism evidence="1 2">
    <name type="scientific">Melastoma candidum</name>
    <dbReference type="NCBI Taxonomy" id="119954"/>
    <lineage>
        <taxon>Eukaryota</taxon>
        <taxon>Viridiplantae</taxon>
        <taxon>Streptophyta</taxon>
        <taxon>Embryophyta</taxon>
        <taxon>Tracheophyta</taxon>
        <taxon>Spermatophyta</taxon>
        <taxon>Magnoliopsida</taxon>
        <taxon>eudicotyledons</taxon>
        <taxon>Gunneridae</taxon>
        <taxon>Pentapetalae</taxon>
        <taxon>rosids</taxon>
        <taxon>malvids</taxon>
        <taxon>Myrtales</taxon>
        <taxon>Melastomataceae</taxon>
        <taxon>Melastomatoideae</taxon>
        <taxon>Melastomateae</taxon>
        <taxon>Melastoma</taxon>
    </lineage>
</organism>
<gene>
    <name evidence="1" type="ORF">MLD38_012739</name>
</gene>
<sequence length="125" mass="13310">MSCCGCFRASSAAAGFPPPPIISSGNRRVSSLLSSRPTAFAPPSSTPLLTRAFLGHCTVLLEVSSDVVATARPPDPSILLQASLLLLSLYVVTNFVVPSYVTKYLLNKDGDEDSNPPDEDKRSDR</sequence>
<dbReference type="EMBL" id="CM042883">
    <property type="protein sequence ID" value="KAI4374787.1"/>
    <property type="molecule type" value="Genomic_DNA"/>
</dbReference>
<keyword evidence="2" id="KW-1185">Reference proteome</keyword>
<evidence type="ECO:0000313" key="2">
    <source>
        <dbReference type="Proteomes" id="UP001057402"/>
    </source>
</evidence>
<accession>A0ACB9R6X8</accession>
<protein>
    <submittedName>
        <fullName evidence="1">Uncharacterized protein</fullName>
    </submittedName>
</protein>
<evidence type="ECO:0000313" key="1">
    <source>
        <dbReference type="EMBL" id="KAI4374787.1"/>
    </source>
</evidence>